<dbReference type="KEGG" id="pms:KNP414_03149"/>
<evidence type="ECO:0000313" key="2">
    <source>
        <dbReference type="Proteomes" id="UP000006620"/>
    </source>
</evidence>
<accession>F8FB64</accession>
<dbReference type="PATRIC" id="fig|1036673.3.peg.2891"/>
<reference evidence="2" key="1">
    <citation type="submission" date="2011-06" db="EMBL/GenBank/DDBJ databases">
        <title>Complete genome sequence of Paenibacillus mucilaginosus KNP414.</title>
        <authorList>
            <person name="Wang J."/>
            <person name="Hu S."/>
            <person name="Hu X."/>
            <person name="Zhang B."/>
            <person name="Dong D."/>
            <person name="Zhang S."/>
            <person name="Zhao K."/>
            <person name="Wu D."/>
        </authorList>
    </citation>
    <scope>NUCLEOTIDE SEQUENCE [LARGE SCALE GENOMIC DNA]</scope>
    <source>
        <strain evidence="2">KNP414</strain>
    </source>
</reference>
<dbReference type="RefSeq" id="WP_013916866.1">
    <property type="nucleotide sequence ID" value="NC_015690.1"/>
</dbReference>
<protein>
    <submittedName>
        <fullName evidence="1">Uncharacterized protein</fullName>
    </submittedName>
</protein>
<name>F8FB64_PAEMK</name>
<sequence length="68" mass="7629">MSSEKYIVQVELLVDSSPAYLQEKVNAFLSKIPGQHIVDIKGWSTGDDFSDSPVNSYDVILVSYKKFT</sequence>
<organism evidence="1 2">
    <name type="scientific">Paenibacillus mucilaginosus (strain KNP414)</name>
    <dbReference type="NCBI Taxonomy" id="1036673"/>
    <lineage>
        <taxon>Bacteria</taxon>
        <taxon>Bacillati</taxon>
        <taxon>Bacillota</taxon>
        <taxon>Bacilli</taxon>
        <taxon>Bacillales</taxon>
        <taxon>Paenibacillaceae</taxon>
        <taxon>Paenibacillus</taxon>
    </lineage>
</organism>
<reference evidence="1 2" key="2">
    <citation type="journal article" date="2013" name="Genome Announc.">
        <title>Genome Sequence of Growth-Improving Paenibacillus mucilaginosus Strain KNP414.</title>
        <authorList>
            <person name="Lu J.J."/>
            <person name="Wang J.F."/>
            <person name="Hu X.F."/>
        </authorList>
    </citation>
    <scope>NUCLEOTIDE SEQUENCE [LARGE SCALE GENOMIC DNA]</scope>
    <source>
        <strain evidence="1 2">KNP414</strain>
    </source>
</reference>
<proteinExistence type="predicted"/>
<gene>
    <name evidence="1" type="ordered locus">KNP414_03149</name>
</gene>
<evidence type="ECO:0000313" key="1">
    <source>
        <dbReference type="EMBL" id="AEI41707.1"/>
    </source>
</evidence>
<dbReference type="HOGENOM" id="CLU_2789999_0_0_9"/>
<dbReference type="Proteomes" id="UP000006620">
    <property type="component" value="Chromosome"/>
</dbReference>
<dbReference type="EMBL" id="CP002869">
    <property type="protein sequence ID" value="AEI41707.1"/>
    <property type="molecule type" value="Genomic_DNA"/>
</dbReference>
<dbReference type="AlphaFoldDB" id="F8FB64"/>